<gene>
    <name evidence="2" type="ORF">AGR3A_Cc10131</name>
</gene>
<keyword evidence="3" id="KW-1185">Reference proteome</keyword>
<reference evidence="3" key="1">
    <citation type="submission" date="2016-01" db="EMBL/GenBank/DDBJ databases">
        <authorList>
            <person name="Regsiter A."/>
            <person name="william w."/>
        </authorList>
    </citation>
    <scope>NUCLEOTIDE SEQUENCE [LARGE SCALE GENOMIC DNA]</scope>
    <source>
        <strain evidence="3">CFBP 6623</strain>
    </source>
</reference>
<protein>
    <submittedName>
        <fullName evidence="2">Uncharacterized protein</fullName>
    </submittedName>
</protein>
<proteinExistence type="predicted"/>
<evidence type="ECO:0000256" key="1">
    <source>
        <dbReference type="SAM" id="MobiDB-lite"/>
    </source>
</evidence>
<name>A0A1S7NL23_9HYPH</name>
<evidence type="ECO:0000313" key="3">
    <source>
        <dbReference type="Proteomes" id="UP000191988"/>
    </source>
</evidence>
<dbReference type="AlphaFoldDB" id="A0A1S7NL23"/>
<organism evidence="2 3">
    <name type="scientific">Agrobacterium tomkonis CFBP 6623</name>
    <dbReference type="NCBI Taxonomy" id="1183432"/>
    <lineage>
        <taxon>Bacteria</taxon>
        <taxon>Pseudomonadati</taxon>
        <taxon>Pseudomonadota</taxon>
        <taxon>Alphaproteobacteria</taxon>
        <taxon>Hyphomicrobiales</taxon>
        <taxon>Rhizobiaceae</taxon>
        <taxon>Rhizobium/Agrobacterium group</taxon>
        <taxon>Agrobacterium</taxon>
        <taxon>Agrobacterium tumefaciens complex</taxon>
    </lineage>
</organism>
<sequence>MCSAFAAPNSVVSRHVSGAQAYNIAMKTGMYFSGKMKKATARPPSNRFSKREGAQPRLRTSS</sequence>
<feature type="region of interest" description="Disordered" evidence="1">
    <location>
        <begin position="36"/>
        <end position="62"/>
    </location>
</feature>
<evidence type="ECO:0000313" key="2">
    <source>
        <dbReference type="EMBL" id="CUX08644.1"/>
    </source>
</evidence>
<accession>A0A1S7NL23</accession>
<dbReference type="EMBL" id="FBWK01000001">
    <property type="protein sequence ID" value="CUX08644.1"/>
    <property type="molecule type" value="Genomic_DNA"/>
</dbReference>
<dbReference type="Proteomes" id="UP000191988">
    <property type="component" value="Unassembled WGS sequence"/>
</dbReference>